<evidence type="ECO:0000313" key="3">
    <source>
        <dbReference type="WBParaSite" id="NBR_0001345401-mRNA-1"/>
    </source>
</evidence>
<gene>
    <name evidence="1" type="ORF">NBR_LOCUS13455</name>
</gene>
<evidence type="ECO:0000313" key="2">
    <source>
        <dbReference type="Proteomes" id="UP000271162"/>
    </source>
</evidence>
<dbReference type="WBParaSite" id="NBR_0001345401-mRNA-1">
    <property type="protein sequence ID" value="NBR_0001345401-mRNA-1"/>
    <property type="gene ID" value="NBR_0001345401"/>
</dbReference>
<sequence>MFLDKLRKATFRRYHVMEPFDVMSMYTNVSSDNAVQAIFELLSEHCADSVMLDGPMLRRLCCVYRNVDHARTLRRYPVAISINANIYVSRGSLIHSSHVHEGHRHFILDAEEP</sequence>
<protein>
    <submittedName>
        <fullName evidence="3">Reverse transcriptase domain-containing protein</fullName>
    </submittedName>
</protein>
<keyword evidence="2" id="KW-1185">Reference proteome</keyword>
<reference evidence="1 2" key="2">
    <citation type="submission" date="2018-11" db="EMBL/GenBank/DDBJ databases">
        <authorList>
            <consortium name="Pathogen Informatics"/>
        </authorList>
    </citation>
    <scope>NUCLEOTIDE SEQUENCE [LARGE SCALE GENOMIC DNA]</scope>
</reference>
<name>A0A0N4YAM6_NIPBR</name>
<reference evidence="3" key="1">
    <citation type="submission" date="2017-02" db="UniProtKB">
        <authorList>
            <consortium name="WormBaseParasite"/>
        </authorList>
    </citation>
    <scope>IDENTIFICATION</scope>
</reference>
<proteinExistence type="predicted"/>
<dbReference type="AlphaFoldDB" id="A0A0N4YAM6"/>
<accession>A0A0N4YAM6</accession>
<evidence type="ECO:0000313" key="1">
    <source>
        <dbReference type="EMBL" id="VDL77044.1"/>
    </source>
</evidence>
<dbReference type="EMBL" id="UYSL01021048">
    <property type="protein sequence ID" value="VDL77044.1"/>
    <property type="molecule type" value="Genomic_DNA"/>
</dbReference>
<organism evidence="3">
    <name type="scientific">Nippostrongylus brasiliensis</name>
    <name type="common">Rat hookworm</name>
    <dbReference type="NCBI Taxonomy" id="27835"/>
    <lineage>
        <taxon>Eukaryota</taxon>
        <taxon>Metazoa</taxon>
        <taxon>Ecdysozoa</taxon>
        <taxon>Nematoda</taxon>
        <taxon>Chromadorea</taxon>
        <taxon>Rhabditida</taxon>
        <taxon>Rhabditina</taxon>
        <taxon>Rhabditomorpha</taxon>
        <taxon>Strongyloidea</taxon>
        <taxon>Heligmosomidae</taxon>
        <taxon>Nippostrongylus</taxon>
    </lineage>
</organism>
<dbReference type="Proteomes" id="UP000271162">
    <property type="component" value="Unassembled WGS sequence"/>
</dbReference>